<name>A1ZZL8_MICM2</name>
<proteinExistence type="predicted"/>
<evidence type="ECO:0008006" key="3">
    <source>
        <dbReference type="Google" id="ProtNLM"/>
    </source>
</evidence>
<evidence type="ECO:0000313" key="1">
    <source>
        <dbReference type="EMBL" id="EAY24172.1"/>
    </source>
</evidence>
<reference evidence="1 2" key="1">
    <citation type="submission" date="2007-01" db="EMBL/GenBank/DDBJ databases">
        <authorList>
            <person name="Haygood M."/>
            <person name="Podell S."/>
            <person name="Anderson C."/>
            <person name="Hopkinson B."/>
            <person name="Roe K."/>
            <person name="Barbeau K."/>
            <person name="Gaasterland T."/>
            <person name="Ferriera S."/>
            <person name="Johnson J."/>
            <person name="Kravitz S."/>
            <person name="Beeson K."/>
            <person name="Sutton G."/>
            <person name="Rogers Y.-H."/>
            <person name="Friedman R."/>
            <person name="Frazier M."/>
            <person name="Venter J.C."/>
        </authorList>
    </citation>
    <scope>NUCLEOTIDE SEQUENCE [LARGE SCALE GENOMIC DNA]</scope>
    <source>
        <strain evidence="1 2">ATCC 23134</strain>
    </source>
</reference>
<sequence>MVNNKFYNQQWYLRLAKVPEAWQLLNGVTALLKTSKN</sequence>
<keyword evidence="2" id="KW-1185">Reference proteome</keyword>
<dbReference type="AlphaFoldDB" id="A1ZZL8"/>
<comment type="caution">
    <text evidence="1">The sequence shown here is derived from an EMBL/GenBank/DDBJ whole genome shotgun (WGS) entry which is preliminary data.</text>
</comment>
<protein>
    <recommendedName>
        <fullName evidence="3">Transposase</fullName>
    </recommendedName>
</protein>
<accession>A1ZZL8</accession>
<organism evidence="1 2">
    <name type="scientific">Microscilla marina ATCC 23134</name>
    <dbReference type="NCBI Taxonomy" id="313606"/>
    <lineage>
        <taxon>Bacteria</taxon>
        <taxon>Pseudomonadati</taxon>
        <taxon>Bacteroidota</taxon>
        <taxon>Cytophagia</taxon>
        <taxon>Cytophagales</taxon>
        <taxon>Microscillaceae</taxon>
        <taxon>Microscilla</taxon>
    </lineage>
</organism>
<dbReference type="Proteomes" id="UP000004095">
    <property type="component" value="Unassembled WGS sequence"/>
</dbReference>
<evidence type="ECO:0000313" key="2">
    <source>
        <dbReference type="Proteomes" id="UP000004095"/>
    </source>
</evidence>
<gene>
    <name evidence="1" type="ORF">M23134_00903</name>
</gene>
<dbReference type="EMBL" id="AAWS01000079">
    <property type="protein sequence ID" value="EAY24172.1"/>
    <property type="molecule type" value="Genomic_DNA"/>
</dbReference>